<evidence type="ECO:0000256" key="1">
    <source>
        <dbReference type="ARBA" id="ARBA00022679"/>
    </source>
</evidence>
<keyword evidence="4" id="KW-0862">Zinc</keyword>
<dbReference type="PROSITE" id="PS51301">
    <property type="entry name" value="KILA_N"/>
    <property type="match status" value="1"/>
</dbReference>
<evidence type="ECO:0000259" key="6">
    <source>
        <dbReference type="PROSITE" id="PS50089"/>
    </source>
</evidence>
<dbReference type="Gene3D" id="3.30.40.10">
    <property type="entry name" value="Zinc/RING finger domain, C3HC4 (zinc finger)"/>
    <property type="match status" value="1"/>
</dbReference>
<dbReference type="PROSITE" id="PS50089">
    <property type="entry name" value="ZF_RING_2"/>
    <property type="match status" value="1"/>
</dbReference>
<dbReference type="PANTHER" id="PTHR11224">
    <property type="entry name" value="MAKORIN-RELATED"/>
    <property type="match status" value="1"/>
</dbReference>
<dbReference type="SMART" id="SM00184">
    <property type="entry name" value="RING"/>
    <property type="match status" value="1"/>
</dbReference>
<dbReference type="InterPro" id="IPR017880">
    <property type="entry name" value="KilA_N"/>
</dbReference>
<organism evidence="8 9">
    <name type="scientific">Volepox virus</name>
    <dbReference type="NCBI Taxonomy" id="28874"/>
    <lineage>
        <taxon>Viruses</taxon>
        <taxon>Varidnaviria</taxon>
        <taxon>Bamfordvirae</taxon>
        <taxon>Nucleocytoviricota</taxon>
        <taxon>Pokkesviricetes</taxon>
        <taxon>Chitovirales</taxon>
        <taxon>Poxviridae</taxon>
        <taxon>Chordopoxvirinae</taxon>
        <taxon>Orthopoxvirus</taxon>
        <taxon>Orthopoxvirus volepox</taxon>
    </lineage>
</organism>
<dbReference type="PANTHER" id="PTHR11224:SF10">
    <property type="entry name" value="IP09428P-RELATED"/>
    <property type="match status" value="1"/>
</dbReference>
<dbReference type="GeneID" id="29063961"/>
<dbReference type="RefSeq" id="YP_009281762.1">
    <property type="nucleotide sequence ID" value="NC_031033.1"/>
</dbReference>
<dbReference type="Proteomes" id="UP000203649">
    <property type="component" value="Segment"/>
</dbReference>
<dbReference type="Pfam" id="PF04383">
    <property type="entry name" value="KilA-N"/>
    <property type="match status" value="1"/>
</dbReference>
<keyword evidence="1" id="KW-0808">Transferase</keyword>
<dbReference type="GO" id="GO:0000209">
    <property type="term" value="P:protein polyubiquitination"/>
    <property type="evidence" value="ECO:0007669"/>
    <property type="project" value="InterPro"/>
</dbReference>
<gene>
    <name evidence="8" type="ORF">VPXV-CA-014</name>
</gene>
<keyword evidence="9" id="KW-1185">Reference proteome</keyword>
<protein>
    <submittedName>
        <fullName evidence="8">Zinc finger-like protein</fullName>
    </submittedName>
</protein>
<dbReference type="InterPro" id="IPR013083">
    <property type="entry name" value="Znf_RING/FYVE/PHD"/>
</dbReference>
<dbReference type="Pfam" id="PF13445">
    <property type="entry name" value="zf-RING_UBOX"/>
    <property type="match status" value="1"/>
</dbReference>
<reference evidence="8 9" key="1">
    <citation type="journal article" date="2016" name="Virus Genes">
        <title>The genomes of three North American orthopoxviruses.</title>
        <authorList>
            <person name="Smithson C."/>
            <person name="Tang N."/>
            <person name="Sammons S."/>
            <person name="Frace M."/>
            <person name="Batra D."/>
            <person name="Li Y."/>
            <person name="Emerson G.L."/>
            <person name="Carroll D.S."/>
            <person name="Upton C."/>
        </authorList>
    </citation>
    <scope>NUCLEOTIDE SEQUENCE [LARGE SCALE GENOMIC DNA]</scope>
    <source>
        <strain evidence="8 9">CA</strain>
    </source>
</reference>
<keyword evidence="2" id="KW-0479">Metal-binding</keyword>
<keyword evidence="3 5" id="KW-0863">Zinc-finger</keyword>
<dbReference type="SUPFAM" id="SSF57850">
    <property type="entry name" value="RING/U-box"/>
    <property type="match status" value="1"/>
</dbReference>
<dbReference type="KEGG" id="vg:29063961"/>
<evidence type="ECO:0000256" key="3">
    <source>
        <dbReference type="ARBA" id="ARBA00022771"/>
    </source>
</evidence>
<evidence type="ECO:0000259" key="7">
    <source>
        <dbReference type="PROSITE" id="PS51301"/>
    </source>
</evidence>
<name>A0A1C9KC24_9POXV</name>
<dbReference type="PROSITE" id="PS00518">
    <property type="entry name" value="ZF_RING_1"/>
    <property type="match status" value="1"/>
</dbReference>
<evidence type="ECO:0000256" key="5">
    <source>
        <dbReference type="PROSITE-ProRule" id="PRU00175"/>
    </source>
</evidence>
<evidence type="ECO:0000313" key="8">
    <source>
        <dbReference type="EMBL" id="AOP31704.1"/>
    </source>
</evidence>
<proteinExistence type="predicted"/>
<dbReference type="InterPro" id="IPR001841">
    <property type="entry name" value="Znf_RING"/>
</dbReference>
<evidence type="ECO:0000256" key="2">
    <source>
        <dbReference type="ARBA" id="ARBA00022723"/>
    </source>
</evidence>
<feature type="domain" description="RING-type" evidence="6">
    <location>
        <begin position="181"/>
        <end position="234"/>
    </location>
</feature>
<evidence type="ECO:0000256" key="4">
    <source>
        <dbReference type="ARBA" id="ARBA00022833"/>
    </source>
</evidence>
<accession>A0A1C9KC24</accession>
<feature type="domain" description="KilA-N" evidence="7">
    <location>
        <begin position="21"/>
        <end position="132"/>
    </location>
</feature>
<evidence type="ECO:0000313" key="9">
    <source>
        <dbReference type="Proteomes" id="UP000203649"/>
    </source>
</evidence>
<dbReference type="InterPro" id="IPR017907">
    <property type="entry name" value="Znf_RING_CS"/>
</dbReference>
<dbReference type="InterPro" id="IPR018004">
    <property type="entry name" value="KilA/APSES_HTH"/>
</dbReference>
<dbReference type="EMBL" id="KU749311">
    <property type="protein sequence ID" value="AOP31704.1"/>
    <property type="molecule type" value="Genomic_DNA"/>
</dbReference>
<dbReference type="GO" id="GO:0008270">
    <property type="term" value="F:zinc ion binding"/>
    <property type="evidence" value="ECO:0007669"/>
    <property type="project" value="UniProtKB-KW"/>
</dbReference>
<dbReference type="GO" id="GO:0061630">
    <property type="term" value="F:ubiquitin protein ligase activity"/>
    <property type="evidence" value="ECO:0007669"/>
    <property type="project" value="InterPro"/>
</dbReference>
<sequence length="250" mass="29557">MEFDATNVNISYMDHVTILGYTDEPNNIRLTVCVMKNYINKNNYINITKIYPYLVNNFRSWKKRTTGREYMNNLSINTGIQQSELTETVRRCRRNIDIHGLYVHHVIIFDVIIDFILDENIRSILLELLSWYMFSDIYGTKHNNDNTITLNKNLISISELGIIKILDKYEEVYRVSKGKECGICFELVYSKPLENDRYFGVLDACDHTFCIKCINTWTMSRRSNNEEINCPICRTRFRSIISSKFYTRVN</sequence>
<dbReference type="InterPro" id="IPR027370">
    <property type="entry name" value="Znf-RING_euk"/>
</dbReference>
<dbReference type="InterPro" id="IPR045072">
    <property type="entry name" value="MKRN-like"/>
</dbReference>